<protein>
    <submittedName>
        <fullName evidence="5">Glycoside hydrolase family 3 C-terminal domain-containing protein</fullName>
    </submittedName>
</protein>
<dbReference type="InterPro" id="IPR002772">
    <property type="entry name" value="Glyco_hydro_3_C"/>
</dbReference>
<evidence type="ECO:0000313" key="5">
    <source>
        <dbReference type="EMBL" id="MBA4724325.1"/>
    </source>
</evidence>
<dbReference type="InterPro" id="IPR036881">
    <property type="entry name" value="Glyco_hydro_3_C_sf"/>
</dbReference>
<evidence type="ECO:0000259" key="3">
    <source>
        <dbReference type="Pfam" id="PF01915"/>
    </source>
</evidence>
<feature type="domain" description="Glycoside hydrolase family 3 N-terminal" evidence="2">
    <location>
        <begin position="7"/>
        <end position="63"/>
    </location>
</feature>
<proteinExistence type="predicted"/>
<dbReference type="SUPFAM" id="SSF52279">
    <property type="entry name" value="Beta-D-glucan exohydrolase, C-terminal domain"/>
    <property type="match status" value="1"/>
</dbReference>
<name>A0A838YY89_9GAMM</name>
<dbReference type="PANTHER" id="PTHR30620">
    <property type="entry name" value="PERIPLASMIC BETA-GLUCOSIDASE-RELATED"/>
    <property type="match status" value="1"/>
</dbReference>
<dbReference type="Pfam" id="PF00933">
    <property type="entry name" value="Glyco_hydro_3"/>
    <property type="match status" value="1"/>
</dbReference>
<keyword evidence="1 5" id="KW-0378">Hydrolase</keyword>
<dbReference type="AlphaFoldDB" id="A0A838YY89"/>
<dbReference type="Gene3D" id="2.60.120.430">
    <property type="entry name" value="Galactose-binding lectin"/>
    <property type="match status" value="1"/>
</dbReference>
<gene>
    <name evidence="5" type="ORF">H2021_03805</name>
</gene>
<feature type="domain" description="Glycoside hydrolase family 3 C-terminal" evidence="3">
    <location>
        <begin position="100"/>
        <end position="314"/>
    </location>
</feature>
<reference evidence="5 6" key="1">
    <citation type="submission" date="2020-06" db="EMBL/GenBank/DDBJ databases">
        <title>Dysbiosis in marine aquaculture revealed through microbiome analysis: reverse ecology for environmental sustainability.</title>
        <authorList>
            <person name="Haro-Moreno J.M."/>
            <person name="Coutinho F.H."/>
            <person name="Zaragoza-Solas A."/>
            <person name="Picazo A."/>
            <person name="Almagro-Moreno S."/>
            <person name="Lopez-Perez M."/>
        </authorList>
    </citation>
    <scope>NUCLEOTIDE SEQUENCE [LARGE SCALE GENOMIC DNA]</scope>
    <source>
        <strain evidence="5">MCMED-G42</strain>
    </source>
</reference>
<comment type="caution">
    <text evidence="5">The sequence shown here is derived from an EMBL/GenBank/DDBJ whole genome shotgun (WGS) entry which is preliminary data.</text>
</comment>
<organism evidence="5 6">
    <name type="scientific">SAR86 cluster bacterium</name>
    <dbReference type="NCBI Taxonomy" id="2030880"/>
    <lineage>
        <taxon>Bacteria</taxon>
        <taxon>Pseudomonadati</taxon>
        <taxon>Pseudomonadota</taxon>
        <taxon>Gammaproteobacteria</taxon>
        <taxon>SAR86 cluster</taxon>
    </lineage>
</organism>
<dbReference type="InterPro" id="IPR041443">
    <property type="entry name" value="Exop_C"/>
</dbReference>
<dbReference type="InterPro" id="IPR001764">
    <property type="entry name" value="Glyco_hydro_3_N"/>
</dbReference>
<evidence type="ECO:0000256" key="1">
    <source>
        <dbReference type="ARBA" id="ARBA00022801"/>
    </source>
</evidence>
<feature type="non-terminal residue" evidence="5">
    <location>
        <position position="1"/>
    </location>
</feature>
<dbReference type="GO" id="GO:0009251">
    <property type="term" value="P:glucan catabolic process"/>
    <property type="evidence" value="ECO:0007669"/>
    <property type="project" value="TreeGrafter"/>
</dbReference>
<feature type="domain" description="ExoP galactose-binding-like" evidence="4">
    <location>
        <begin position="372"/>
        <end position="516"/>
    </location>
</feature>
<dbReference type="Pfam" id="PF18559">
    <property type="entry name" value="Exop_C"/>
    <property type="match status" value="1"/>
</dbReference>
<dbReference type="SUPFAM" id="SSF51445">
    <property type="entry name" value="(Trans)glycosidases"/>
    <property type="match status" value="1"/>
</dbReference>
<dbReference type="Pfam" id="PF01915">
    <property type="entry name" value="Glyco_hydro_3_C"/>
    <property type="match status" value="1"/>
</dbReference>
<accession>A0A838YY89</accession>
<dbReference type="Gene3D" id="3.20.20.300">
    <property type="entry name" value="Glycoside hydrolase, family 3, N-terminal domain"/>
    <property type="match status" value="1"/>
</dbReference>
<dbReference type="EMBL" id="JACETM010000045">
    <property type="protein sequence ID" value="MBA4724325.1"/>
    <property type="molecule type" value="Genomic_DNA"/>
</dbReference>
<dbReference type="InterPro" id="IPR036962">
    <property type="entry name" value="Glyco_hydro_3_N_sf"/>
</dbReference>
<evidence type="ECO:0000259" key="2">
    <source>
        <dbReference type="Pfam" id="PF00933"/>
    </source>
</evidence>
<dbReference type="InterPro" id="IPR017853">
    <property type="entry name" value="GH"/>
</dbReference>
<dbReference type="GO" id="GO:0008422">
    <property type="term" value="F:beta-glucosidase activity"/>
    <property type="evidence" value="ECO:0007669"/>
    <property type="project" value="TreeGrafter"/>
</dbReference>
<evidence type="ECO:0000259" key="4">
    <source>
        <dbReference type="Pfam" id="PF18559"/>
    </source>
</evidence>
<evidence type="ECO:0000313" key="6">
    <source>
        <dbReference type="Proteomes" id="UP000585327"/>
    </source>
</evidence>
<dbReference type="Proteomes" id="UP000585327">
    <property type="component" value="Unassembled WGS sequence"/>
</dbReference>
<dbReference type="Gene3D" id="3.40.50.1700">
    <property type="entry name" value="Glycoside hydrolase family 3 C-terminal domain"/>
    <property type="match status" value="1"/>
</dbReference>
<dbReference type="PANTHER" id="PTHR30620:SF77">
    <property type="entry name" value="LYSOSOMAL BETA GLUCOSIDASE-LIKE"/>
    <property type="match status" value="1"/>
</dbReference>
<sequence length="533" mass="60269">WNGHGQVPGCTKSDCPQSLNAGVDIFMVPDEWKELYTNTLNSVQNEDITISRLDDAVRRVLTVKYRLGLLSGRVPHKYEHNYIGNENHKKIARQAVRESIVLLKNNNQTLPIKSNKHILVVGSASQNISSQMGGWTITWQGRGNLNSDFPNTLSIYEAIEQKAKSINGSVEYSDDGTFKRKPDVVIFVYGEEPYAEGDGDRKNIFFMHHNKSFINSMQKIYDQGIPSVSLFISGRPLVVNQELNLSDAFVQLWLPGTAVEGIGDVIFTNIDNKSEHDFVGKLSYSWPKLSTQADLNHRDINYDPLFEYGYGLSYKDNIFLATLPEENKSSKSDEITIFVGSAYPSYGETVSYFSPEKNERVYDGINSDIYIDKNSGFNITKFDFKKQDDAKSINFGSKDIYKTWFIGSGSSEDISYMESGSVQLILRPKKISSEKITLDFGCYKTQEQIKNSGSSVCYKSIDLTTMLKDNFDNNWKEINIPIRCLMSSDFEASNLTLRSQLSTTGDWELELHSIKFINNQGYNSCSAIISNYE</sequence>
<dbReference type="InterPro" id="IPR051915">
    <property type="entry name" value="Cellulose_Degrad_GH3"/>
</dbReference>